<dbReference type="AlphaFoldDB" id="A0A4P6UXM7"/>
<evidence type="ECO:0000313" key="2">
    <source>
        <dbReference type="Proteomes" id="UP000291151"/>
    </source>
</evidence>
<accession>A0A4P6UXM7</accession>
<reference evidence="1 2" key="1">
    <citation type="submission" date="2019-02" db="EMBL/GenBank/DDBJ databases">
        <title>Ureibacillus thermophilus.</title>
        <authorList>
            <person name="Sunny J.S."/>
            <person name="Natarajan A."/>
            <person name="Saleena L.M."/>
        </authorList>
    </citation>
    <scope>NUCLEOTIDE SEQUENCE [LARGE SCALE GENOMIC DNA]</scope>
    <source>
        <strain evidence="1 2">LM102</strain>
    </source>
</reference>
<dbReference type="EMBL" id="CP036528">
    <property type="protein sequence ID" value="QBK26472.1"/>
    <property type="molecule type" value="Genomic_DNA"/>
</dbReference>
<evidence type="ECO:0000313" key="1">
    <source>
        <dbReference type="EMBL" id="QBK26472.1"/>
    </source>
</evidence>
<keyword evidence="2" id="KW-1185">Reference proteome</keyword>
<sequence>MSINKGQLIELIENLPKSAHITTYYYLKNLTKSKRFQDEMDFEDYSFLQKRKTEQSFWVDAFIDYHINTKRI</sequence>
<dbReference type="RefSeq" id="WP_208650163.1">
    <property type="nucleotide sequence ID" value="NZ_CP036528.1"/>
</dbReference>
<dbReference type="KEGG" id="uth:DKZ56_11730"/>
<organism evidence="1 2">
    <name type="scientific">Ureibacillus thermophilus</name>
    <dbReference type="NCBI Taxonomy" id="367743"/>
    <lineage>
        <taxon>Bacteria</taxon>
        <taxon>Bacillati</taxon>
        <taxon>Bacillota</taxon>
        <taxon>Bacilli</taxon>
        <taxon>Bacillales</taxon>
        <taxon>Caryophanaceae</taxon>
        <taxon>Ureibacillus</taxon>
    </lineage>
</organism>
<name>A0A4P6UXM7_9BACL</name>
<dbReference type="Proteomes" id="UP000291151">
    <property type="component" value="Chromosome"/>
</dbReference>
<gene>
    <name evidence="1" type="ORF">DKZ56_11730</name>
</gene>
<protein>
    <submittedName>
        <fullName evidence="1">Uncharacterized protein</fullName>
    </submittedName>
</protein>
<proteinExistence type="predicted"/>